<sequence>IVAPITHSSQFRDEVLVGGFVLVSEGVDLRHEVVVRLQAVLEELLASFLACEHLCCVHLGTIGHESPRERPGGHLHHQVEPA</sequence>
<organism evidence="1 2">
    <name type="scientific">Pristionchus mayeri</name>
    <dbReference type="NCBI Taxonomy" id="1317129"/>
    <lineage>
        <taxon>Eukaryota</taxon>
        <taxon>Metazoa</taxon>
        <taxon>Ecdysozoa</taxon>
        <taxon>Nematoda</taxon>
        <taxon>Chromadorea</taxon>
        <taxon>Rhabditida</taxon>
        <taxon>Rhabditina</taxon>
        <taxon>Diplogasteromorpha</taxon>
        <taxon>Diplogasteroidea</taxon>
        <taxon>Neodiplogasteridae</taxon>
        <taxon>Pristionchus</taxon>
    </lineage>
</organism>
<dbReference type="EMBL" id="BTRK01000006">
    <property type="protein sequence ID" value="GMR58722.1"/>
    <property type="molecule type" value="Genomic_DNA"/>
</dbReference>
<name>A0AAN5IAF1_9BILA</name>
<protein>
    <submittedName>
        <fullName evidence="1">Uncharacterized protein</fullName>
    </submittedName>
</protein>
<accession>A0AAN5IAF1</accession>
<gene>
    <name evidence="1" type="ORF">PMAYCL1PPCAC_28917</name>
</gene>
<comment type="caution">
    <text evidence="1">The sequence shown here is derived from an EMBL/GenBank/DDBJ whole genome shotgun (WGS) entry which is preliminary data.</text>
</comment>
<reference evidence="2" key="1">
    <citation type="submission" date="2022-10" db="EMBL/GenBank/DDBJ databases">
        <title>Genome assembly of Pristionchus species.</title>
        <authorList>
            <person name="Yoshida K."/>
            <person name="Sommer R.J."/>
        </authorList>
    </citation>
    <scope>NUCLEOTIDE SEQUENCE [LARGE SCALE GENOMIC DNA]</scope>
    <source>
        <strain evidence="2">RS5460</strain>
    </source>
</reference>
<evidence type="ECO:0000313" key="2">
    <source>
        <dbReference type="Proteomes" id="UP001328107"/>
    </source>
</evidence>
<dbReference type="Proteomes" id="UP001328107">
    <property type="component" value="Unassembled WGS sequence"/>
</dbReference>
<feature type="non-terminal residue" evidence="1">
    <location>
        <position position="1"/>
    </location>
</feature>
<keyword evidence="2" id="KW-1185">Reference proteome</keyword>
<feature type="non-terminal residue" evidence="1">
    <location>
        <position position="82"/>
    </location>
</feature>
<evidence type="ECO:0000313" key="1">
    <source>
        <dbReference type="EMBL" id="GMR58722.1"/>
    </source>
</evidence>
<proteinExistence type="predicted"/>
<dbReference type="AlphaFoldDB" id="A0AAN5IAF1"/>